<dbReference type="GO" id="GO:0006508">
    <property type="term" value="P:proteolysis"/>
    <property type="evidence" value="ECO:0007669"/>
    <property type="project" value="UniProtKB-KW"/>
</dbReference>
<evidence type="ECO:0000256" key="1">
    <source>
        <dbReference type="PROSITE-ProRule" id="PRU01211"/>
    </source>
</evidence>
<proteinExistence type="predicted"/>
<dbReference type="Gene3D" id="3.40.390.10">
    <property type="entry name" value="Collagenase (Catalytic Domain)"/>
    <property type="match status" value="1"/>
</dbReference>
<dbReference type="InterPro" id="IPR006026">
    <property type="entry name" value="Peptidase_Metallo"/>
</dbReference>
<comment type="cofactor">
    <cofactor evidence="1 2">
        <name>Zn(2+)</name>
        <dbReference type="ChEBI" id="CHEBI:29105"/>
    </cofactor>
    <text evidence="1 2">Binds 1 zinc ion per subunit.</text>
</comment>
<dbReference type="InterPro" id="IPR034035">
    <property type="entry name" value="Astacin-like_dom"/>
</dbReference>
<dbReference type="PRINTS" id="PR00480">
    <property type="entry name" value="ASTACIN"/>
</dbReference>
<dbReference type="PROSITE" id="PS51864">
    <property type="entry name" value="ASTACIN"/>
    <property type="match status" value="1"/>
</dbReference>
<comment type="caution">
    <text evidence="1">Lacks conserved residue(s) required for the propagation of feature annotation.</text>
</comment>
<organism evidence="4 5">
    <name type="scientific">Clytia hemisphaerica</name>
    <dbReference type="NCBI Taxonomy" id="252671"/>
    <lineage>
        <taxon>Eukaryota</taxon>
        <taxon>Metazoa</taxon>
        <taxon>Cnidaria</taxon>
        <taxon>Hydrozoa</taxon>
        <taxon>Hydroidolina</taxon>
        <taxon>Leptothecata</taxon>
        <taxon>Obeliida</taxon>
        <taxon>Clytiidae</taxon>
        <taxon>Clytia</taxon>
    </lineage>
</organism>
<feature type="active site" evidence="1">
    <location>
        <position position="213"/>
    </location>
</feature>
<dbReference type="InterPro" id="IPR024079">
    <property type="entry name" value="MetalloPept_cat_dom_sf"/>
</dbReference>
<accession>A0A7M5VAH1</accession>
<dbReference type="SUPFAM" id="SSF55486">
    <property type="entry name" value="Metalloproteases ('zincins'), catalytic domain"/>
    <property type="match status" value="1"/>
</dbReference>
<feature type="signal peptide" evidence="2">
    <location>
        <begin position="1"/>
        <end position="17"/>
    </location>
</feature>
<dbReference type="SMART" id="SM00235">
    <property type="entry name" value="ZnMc"/>
    <property type="match status" value="1"/>
</dbReference>
<evidence type="ECO:0000313" key="4">
    <source>
        <dbReference type="EnsemblMetazoa" id="CLYHEMP006404.1"/>
    </source>
</evidence>
<name>A0A7M5VAH1_9CNID</name>
<dbReference type="AlphaFoldDB" id="A0A7M5VAH1"/>
<dbReference type="CDD" id="cd04280">
    <property type="entry name" value="ZnMc_astacin_like"/>
    <property type="match status" value="1"/>
</dbReference>
<feature type="binding site" evidence="1">
    <location>
        <position position="222"/>
    </location>
    <ligand>
        <name>Zn(2+)</name>
        <dbReference type="ChEBI" id="CHEBI:29105"/>
        <note>catalytic</note>
    </ligand>
</feature>
<evidence type="ECO:0000259" key="3">
    <source>
        <dbReference type="PROSITE" id="PS51864"/>
    </source>
</evidence>
<dbReference type="OrthoDB" id="291007at2759"/>
<dbReference type="PANTHER" id="PTHR10127">
    <property type="entry name" value="DISCOIDIN, CUB, EGF, LAMININ , AND ZINC METALLOPROTEASE DOMAIN CONTAINING"/>
    <property type="match status" value="1"/>
</dbReference>
<reference evidence="4" key="1">
    <citation type="submission" date="2021-01" db="UniProtKB">
        <authorList>
            <consortium name="EnsemblMetazoa"/>
        </authorList>
    </citation>
    <scope>IDENTIFICATION</scope>
</reference>
<keyword evidence="1 2" id="KW-0862">Zinc</keyword>
<keyword evidence="2" id="KW-0732">Signal</keyword>
<dbReference type="Proteomes" id="UP000594262">
    <property type="component" value="Unplaced"/>
</dbReference>
<evidence type="ECO:0000313" key="5">
    <source>
        <dbReference type="Proteomes" id="UP000594262"/>
    </source>
</evidence>
<dbReference type="RefSeq" id="XP_066921433.1">
    <property type="nucleotide sequence ID" value="XM_067065332.1"/>
</dbReference>
<sequence>MLRYGLLICLLASTSFGKPADSFEKTSIEINNGENIEKYELEEIRGPESSPIPSYFFQGDMLMRKGTLAKALEGKDVTKEDNRACANPPCAAAAGFIASSLAKWPNPRRIPYVMSKSAKCSVFGRISHFFKSLFDKSKKCHETAIRDGIKEWERKTCIRFVEIDSDDASKEDGYIEFTSGKKRQCYAHVGFIGGRQVVNIDDGCSTTGIVLHELGHALGLHHEQSRPDRDSYVRIYNENIKEGTELNFKKYSFSEVNAVGTPYDYGSIMHYNLYSFSKNKRKTLDAIRPVPSGTDIGQRKYLSKYDIQAVKNYYGC</sequence>
<keyword evidence="1 2" id="KW-0479">Metal-binding</keyword>
<keyword evidence="1 2" id="KW-0482">Metalloprotease</keyword>
<feature type="chain" id="PRO_5029941125" description="Metalloendopeptidase" evidence="2">
    <location>
        <begin position="18"/>
        <end position="316"/>
    </location>
</feature>
<feature type="domain" description="Peptidase M12A" evidence="3">
    <location>
        <begin position="95"/>
        <end position="316"/>
    </location>
</feature>
<dbReference type="EC" id="3.4.24.-" evidence="2"/>
<keyword evidence="1 2" id="KW-0378">Hydrolase</keyword>
<evidence type="ECO:0000256" key="2">
    <source>
        <dbReference type="RuleBase" id="RU361183"/>
    </source>
</evidence>
<dbReference type="InterPro" id="IPR001506">
    <property type="entry name" value="Peptidase_M12A"/>
</dbReference>
<dbReference type="GeneID" id="136808792"/>
<dbReference type="GO" id="GO:0004222">
    <property type="term" value="F:metalloendopeptidase activity"/>
    <property type="evidence" value="ECO:0007669"/>
    <property type="project" value="UniProtKB-UniRule"/>
</dbReference>
<protein>
    <recommendedName>
        <fullName evidence="2">Metalloendopeptidase</fullName>
        <ecNumber evidence="2">3.4.24.-</ecNumber>
    </recommendedName>
</protein>
<keyword evidence="1 2" id="KW-0645">Protease</keyword>
<dbReference type="EnsemblMetazoa" id="CLYHEMT006404.1">
    <property type="protein sequence ID" value="CLYHEMP006404.1"/>
    <property type="gene ID" value="CLYHEMG006404"/>
</dbReference>
<dbReference type="GO" id="GO:0008270">
    <property type="term" value="F:zinc ion binding"/>
    <property type="evidence" value="ECO:0007669"/>
    <property type="project" value="UniProtKB-UniRule"/>
</dbReference>
<feature type="binding site" evidence="1">
    <location>
        <position position="216"/>
    </location>
    <ligand>
        <name>Zn(2+)</name>
        <dbReference type="ChEBI" id="CHEBI:29105"/>
        <note>catalytic</note>
    </ligand>
</feature>
<feature type="binding site" evidence="1">
    <location>
        <position position="212"/>
    </location>
    <ligand>
        <name>Zn(2+)</name>
        <dbReference type="ChEBI" id="CHEBI:29105"/>
        <note>catalytic</note>
    </ligand>
</feature>
<keyword evidence="5" id="KW-1185">Reference proteome</keyword>
<dbReference type="Pfam" id="PF01400">
    <property type="entry name" value="Astacin"/>
    <property type="match status" value="1"/>
</dbReference>
<dbReference type="PANTHER" id="PTHR10127:SF850">
    <property type="entry name" value="METALLOENDOPEPTIDASE"/>
    <property type="match status" value="1"/>
</dbReference>